<dbReference type="AlphaFoldDB" id="A0A021VS88"/>
<evidence type="ECO:0000313" key="2">
    <source>
        <dbReference type="EMBL" id="EYR63993.1"/>
    </source>
</evidence>
<dbReference type="OrthoDB" id="9951387at2"/>
<dbReference type="Pfam" id="PF11222">
    <property type="entry name" value="DUF3017"/>
    <property type="match status" value="1"/>
</dbReference>
<proteinExistence type="predicted"/>
<accession>A0A021VS88</accession>
<keyword evidence="1" id="KW-0812">Transmembrane</keyword>
<organism evidence="2 3">
    <name type="scientific">Actinotalea ferrariae CF5-4</name>
    <dbReference type="NCBI Taxonomy" id="948458"/>
    <lineage>
        <taxon>Bacteria</taxon>
        <taxon>Bacillati</taxon>
        <taxon>Actinomycetota</taxon>
        <taxon>Actinomycetes</taxon>
        <taxon>Micrococcales</taxon>
        <taxon>Cellulomonadaceae</taxon>
        <taxon>Actinotalea</taxon>
    </lineage>
</organism>
<sequence>MPEVRPLDRHRAPALWVVVGGIGVAAIAAAVEGARSAAIVLGVTLLGAGLARITRRGREPEGIAVRSTWWDTVVLWGMAAGILLLQGTPGV</sequence>
<dbReference type="InterPro" id="IPR021385">
    <property type="entry name" value="DUF3017"/>
</dbReference>
<feature type="transmembrane region" description="Helical" evidence="1">
    <location>
        <begin position="67"/>
        <end position="85"/>
    </location>
</feature>
<dbReference type="Proteomes" id="UP000019753">
    <property type="component" value="Unassembled WGS sequence"/>
</dbReference>
<keyword evidence="1" id="KW-1133">Transmembrane helix</keyword>
<reference evidence="2 3" key="1">
    <citation type="submission" date="2014-01" db="EMBL/GenBank/DDBJ databases">
        <title>Actinotalea ferrariae CF5-4.</title>
        <authorList>
            <person name="Chen F."/>
            <person name="Li Y."/>
            <person name="Wang G."/>
        </authorList>
    </citation>
    <scope>NUCLEOTIDE SEQUENCE [LARGE SCALE GENOMIC DNA]</scope>
    <source>
        <strain evidence="2 3">CF5-4</strain>
    </source>
</reference>
<name>A0A021VS88_9CELL</name>
<evidence type="ECO:0000256" key="1">
    <source>
        <dbReference type="SAM" id="Phobius"/>
    </source>
</evidence>
<comment type="caution">
    <text evidence="2">The sequence shown here is derived from an EMBL/GenBank/DDBJ whole genome shotgun (WGS) entry which is preliminary data.</text>
</comment>
<keyword evidence="1" id="KW-0472">Membrane</keyword>
<evidence type="ECO:0000313" key="3">
    <source>
        <dbReference type="Proteomes" id="UP000019753"/>
    </source>
</evidence>
<gene>
    <name evidence="2" type="ORF">N866_16770</name>
</gene>
<feature type="transmembrane region" description="Helical" evidence="1">
    <location>
        <begin position="37"/>
        <end position="55"/>
    </location>
</feature>
<dbReference type="RefSeq" id="WP_034224692.1">
    <property type="nucleotide sequence ID" value="NZ_AXCW01000056.1"/>
</dbReference>
<feature type="transmembrane region" description="Helical" evidence="1">
    <location>
        <begin position="12"/>
        <end position="31"/>
    </location>
</feature>
<protein>
    <recommendedName>
        <fullName evidence="4">DUF3017 domain-containing protein</fullName>
    </recommendedName>
</protein>
<keyword evidence="3" id="KW-1185">Reference proteome</keyword>
<dbReference type="EMBL" id="AXCW01000056">
    <property type="protein sequence ID" value="EYR63993.1"/>
    <property type="molecule type" value="Genomic_DNA"/>
</dbReference>
<evidence type="ECO:0008006" key="4">
    <source>
        <dbReference type="Google" id="ProtNLM"/>
    </source>
</evidence>